<evidence type="ECO:0000256" key="7">
    <source>
        <dbReference type="ARBA" id="ARBA00023125"/>
    </source>
</evidence>
<gene>
    <name evidence="12" type="ORF">IscW_ISCW020042</name>
</gene>
<protein>
    <submittedName>
        <fullName evidence="12 13">Zinc finger protein, putative</fullName>
    </submittedName>
</protein>
<evidence type="ECO:0000313" key="12">
    <source>
        <dbReference type="EMBL" id="EEC12859.1"/>
    </source>
</evidence>
<dbReference type="InterPro" id="IPR036236">
    <property type="entry name" value="Znf_C2H2_sf"/>
</dbReference>
<dbReference type="Pfam" id="PF00096">
    <property type="entry name" value="zf-C2H2"/>
    <property type="match status" value="1"/>
</dbReference>
<dbReference type="PROSITE" id="PS00028">
    <property type="entry name" value="ZINC_FINGER_C2H2_1"/>
    <property type="match status" value="3"/>
</dbReference>
<dbReference type="Pfam" id="PF13465">
    <property type="entry name" value="zf-H2C2_2"/>
    <property type="match status" value="1"/>
</dbReference>
<proteinExistence type="predicted"/>
<evidence type="ECO:0000256" key="8">
    <source>
        <dbReference type="ARBA" id="ARBA00023163"/>
    </source>
</evidence>
<reference evidence="12 14" key="1">
    <citation type="submission" date="2008-03" db="EMBL/GenBank/DDBJ databases">
        <title>Annotation of Ixodes scapularis.</title>
        <authorList>
            <consortium name="Ixodes scapularis Genome Project Consortium"/>
            <person name="Caler E."/>
            <person name="Hannick L.I."/>
            <person name="Bidwell S."/>
            <person name="Joardar V."/>
            <person name="Thiagarajan M."/>
            <person name="Amedeo P."/>
            <person name="Galinsky K.J."/>
            <person name="Schobel S."/>
            <person name="Inman J."/>
            <person name="Hostetler J."/>
            <person name="Miller J."/>
            <person name="Hammond M."/>
            <person name="Megy K."/>
            <person name="Lawson D."/>
            <person name="Kodira C."/>
            <person name="Sutton G."/>
            <person name="Meyer J."/>
            <person name="Hill C.A."/>
            <person name="Birren B."/>
            <person name="Nene V."/>
            <person name="Collins F."/>
            <person name="Alarcon-Chaidez F."/>
            <person name="Wikel S."/>
            <person name="Strausberg R."/>
        </authorList>
    </citation>
    <scope>NUCLEOTIDE SEQUENCE [LARGE SCALE GENOMIC DNA]</scope>
    <source>
        <strain evidence="14">Wikel</strain>
        <strain evidence="12">Wikel colony</strain>
    </source>
</reference>
<evidence type="ECO:0000256" key="6">
    <source>
        <dbReference type="ARBA" id="ARBA00023015"/>
    </source>
</evidence>
<dbReference type="FunFam" id="3.30.160.60:FF:000733">
    <property type="entry name" value="Zinc finger protein 236 variant"/>
    <property type="match status" value="1"/>
</dbReference>
<keyword evidence="7" id="KW-0238">DNA-binding</keyword>
<dbReference type="Proteomes" id="UP000001555">
    <property type="component" value="Unassembled WGS sequence"/>
</dbReference>
<dbReference type="EMBL" id="ABJB010526012">
    <property type="status" value="NOT_ANNOTATED_CDS"/>
    <property type="molecule type" value="Genomic_DNA"/>
</dbReference>
<keyword evidence="14" id="KW-1185">Reference proteome</keyword>
<dbReference type="FunFam" id="3.30.160.60:FF:002343">
    <property type="entry name" value="Zinc finger protein 33A"/>
    <property type="match status" value="1"/>
</dbReference>
<dbReference type="GO" id="GO:0008270">
    <property type="term" value="F:zinc ion binding"/>
    <property type="evidence" value="ECO:0007669"/>
    <property type="project" value="UniProtKB-KW"/>
</dbReference>
<dbReference type="EnsemblMetazoa" id="ISCW020042-RA">
    <property type="protein sequence ID" value="ISCW020042-PA"/>
    <property type="gene ID" value="ISCW020042"/>
</dbReference>
<keyword evidence="3" id="KW-0677">Repeat</keyword>
<evidence type="ECO:0000256" key="1">
    <source>
        <dbReference type="ARBA" id="ARBA00004123"/>
    </source>
</evidence>
<dbReference type="FunFam" id="3.30.160.60:FF:000325">
    <property type="entry name" value="ZFP90 zinc finger protein"/>
    <property type="match status" value="1"/>
</dbReference>
<evidence type="ECO:0000313" key="13">
    <source>
        <dbReference type="EnsemblMetazoa" id="ISCW020042-PA"/>
    </source>
</evidence>
<dbReference type="VEuPathDB" id="VectorBase:ISCW020042"/>
<dbReference type="EMBL" id="DS840466">
    <property type="protein sequence ID" value="EEC12859.1"/>
    <property type="molecule type" value="Genomic_DNA"/>
</dbReference>
<keyword evidence="9" id="KW-0539">Nucleus</keyword>
<dbReference type="PANTHER" id="PTHR24394">
    <property type="entry name" value="ZINC FINGER PROTEIN"/>
    <property type="match status" value="1"/>
</dbReference>
<dbReference type="SUPFAM" id="SSF57667">
    <property type="entry name" value="beta-beta-alpha zinc fingers"/>
    <property type="match status" value="2"/>
</dbReference>
<evidence type="ECO:0000259" key="11">
    <source>
        <dbReference type="PROSITE" id="PS50157"/>
    </source>
</evidence>
<organism>
    <name type="scientific">Ixodes scapularis</name>
    <name type="common">Black-legged tick</name>
    <name type="synonym">Deer tick</name>
    <dbReference type="NCBI Taxonomy" id="6945"/>
    <lineage>
        <taxon>Eukaryota</taxon>
        <taxon>Metazoa</taxon>
        <taxon>Ecdysozoa</taxon>
        <taxon>Arthropoda</taxon>
        <taxon>Chelicerata</taxon>
        <taxon>Arachnida</taxon>
        <taxon>Acari</taxon>
        <taxon>Parasitiformes</taxon>
        <taxon>Ixodida</taxon>
        <taxon>Ixodoidea</taxon>
        <taxon>Ixodidae</taxon>
        <taxon>Ixodinae</taxon>
        <taxon>Ixodes</taxon>
    </lineage>
</organism>
<evidence type="ECO:0000313" key="14">
    <source>
        <dbReference type="Proteomes" id="UP000001555"/>
    </source>
</evidence>
<dbReference type="HOGENOM" id="CLU_002678_42_11_1"/>
<dbReference type="InParanoid" id="B7Q1Y7"/>
<dbReference type="GO" id="GO:0003677">
    <property type="term" value="F:DNA binding"/>
    <property type="evidence" value="ECO:0007669"/>
    <property type="project" value="UniProtKB-KW"/>
</dbReference>
<dbReference type="PANTHER" id="PTHR24394:SF29">
    <property type="entry name" value="MYONEURIN"/>
    <property type="match status" value="1"/>
</dbReference>
<feature type="domain" description="C2H2-type" evidence="11">
    <location>
        <begin position="53"/>
        <end position="80"/>
    </location>
</feature>
<dbReference type="GO" id="GO:0005634">
    <property type="term" value="C:nucleus"/>
    <property type="evidence" value="ECO:0007669"/>
    <property type="project" value="UniProtKB-SubCell"/>
</dbReference>
<keyword evidence="8" id="KW-0804">Transcription</keyword>
<evidence type="ECO:0000256" key="10">
    <source>
        <dbReference type="PROSITE-ProRule" id="PRU00042"/>
    </source>
</evidence>
<evidence type="ECO:0000256" key="4">
    <source>
        <dbReference type="ARBA" id="ARBA00022771"/>
    </source>
</evidence>
<feature type="domain" description="C2H2-type" evidence="11">
    <location>
        <begin position="81"/>
        <end position="108"/>
    </location>
</feature>
<dbReference type="AlphaFoldDB" id="B7Q1Y7"/>
<dbReference type="InterPro" id="IPR013087">
    <property type="entry name" value="Znf_C2H2_type"/>
</dbReference>
<name>B7Q1Y7_IXOSC</name>
<feature type="domain" description="C2H2-type" evidence="11">
    <location>
        <begin position="109"/>
        <end position="136"/>
    </location>
</feature>
<keyword evidence="2" id="KW-0479">Metal-binding</keyword>
<comment type="subcellular location">
    <subcellularLocation>
        <location evidence="1">Nucleus</location>
    </subcellularLocation>
</comment>
<reference evidence="13" key="2">
    <citation type="submission" date="2020-05" db="UniProtKB">
        <authorList>
            <consortium name="EnsemblMetazoa"/>
        </authorList>
    </citation>
    <scope>IDENTIFICATION</scope>
    <source>
        <strain evidence="13">wikel</strain>
    </source>
</reference>
<dbReference type="PROSITE" id="PS50157">
    <property type="entry name" value="ZINC_FINGER_C2H2_2"/>
    <property type="match status" value="3"/>
</dbReference>
<evidence type="ECO:0000256" key="5">
    <source>
        <dbReference type="ARBA" id="ARBA00022833"/>
    </source>
</evidence>
<accession>B7Q1Y7</accession>
<evidence type="ECO:0000256" key="2">
    <source>
        <dbReference type="ARBA" id="ARBA00022723"/>
    </source>
</evidence>
<dbReference type="PaxDb" id="6945-B7Q1Y7"/>
<dbReference type="Gene3D" id="3.30.160.60">
    <property type="entry name" value="Classic Zinc Finger"/>
    <property type="match status" value="3"/>
</dbReference>
<sequence>MTKDSHCGASWRPADIPRKRAGPLACGQCDFTTNVEGKLRLHQRCHAAGRRTFRCSLCRTAFTTKATLMRHMRMHTGERPFRCHFCSKAFVDGGHLTRHLRTHTGERPFGCPLCEATFKRKDHVTVHLRTHSVQLASI</sequence>
<evidence type="ECO:0000256" key="3">
    <source>
        <dbReference type="ARBA" id="ARBA00022737"/>
    </source>
</evidence>
<keyword evidence="4 10" id="KW-0863">Zinc-finger</keyword>
<evidence type="ECO:0000256" key="9">
    <source>
        <dbReference type="ARBA" id="ARBA00023242"/>
    </source>
</evidence>
<keyword evidence="5" id="KW-0862">Zinc</keyword>
<dbReference type="GO" id="GO:0006355">
    <property type="term" value="P:regulation of DNA-templated transcription"/>
    <property type="evidence" value="ECO:0007669"/>
    <property type="project" value="UniProtKB-ARBA"/>
</dbReference>
<dbReference type="SMART" id="SM00355">
    <property type="entry name" value="ZnF_C2H2"/>
    <property type="match status" value="4"/>
</dbReference>
<keyword evidence="6" id="KW-0805">Transcription regulation</keyword>
<dbReference type="VEuPathDB" id="VectorBase:ISCI020042"/>